<dbReference type="PANTHER" id="PTHR30203:SF23">
    <property type="entry name" value="OUTER MEMBRANE EFFLUX PROTEIN"/>
    <property type="match status" value="1"/>
</dbReference>
<keyword evidence="5" id="KW-1185">Reference proteome</keyword>
<keyword evidence="3" id="KW-0732">Signal</keyword>
<accession>A0A191ZHR0</accession>
<evidence type="ECO:0000313" key="5">
    <source>
        <dbReference type="Proteomes" id="UP000078596"/>
    </source>
</evidence>
<dbReference type="KEGG" id="haz:A9404_08360"/>
<dbReference type="STRING" id="1860122.A9404_08360"/>
<evidence type="ECO:0000313" key="4">
    <source>
        <dbReference type="EMBL" id="ANJ67392.1"/>
    </source>
</evidence>
<organism evidence="4 5">
    <name type="scientific">Halothiobacillus diazotrophicus</name>
    <dbReference type="NCBI Taxonomy" id="1860122"/>
    <lineage>
        <taxon>Bacteria</taxon>
        <taxon>Pseudomonadati</taxon>
        <taxon>Pseudomonadota</taxon>
        <taxon>Gammaproteobacteria</taxon>
        <taxon>Chromatiales</taxon>
        <taxon>Halothiobacillaceae</taxon>
        <taxon>Halothiobacillus</taxon>
    </lineage>
</organism>
<dbReference type="EMBL" id="CP016027">
    <property type="protein sequence ID" value="ANJ67392.1"/>
    <property type="molecule type" value="Genomic_DNA"/>
</dbReference>
<dbReference type="InterPro" id="IPR003423">
    <property type="entry name" value="OMP_efflux"/>
</dbReference>
<dbReference type="Proteomes" id="UP000078596">
    <property type="component" value="Chromosome"/>
</dbReference>
<reference evidence="4 5" key="1">
    <citation type="submission" date="2016-06" db="EMBL/GenBank/DDBJ databases">
        <title>Insight into the functional genes involving in sulfur oxidation in Pearl River water.</title>
        <authorList>
            <person name="Luo J."/>
            <person name="Tan X."/>
            <person name="Lin W."/>
        </authorList>
    </citation>
    <scope>NUCLEOTIDE SEQUENCE [LARGE SCALE GENOMIC DNA]</scope>
    <source>
        <strain evidence="4 5">LS2</strain>
    </source>
</reference>
<dbReference type="InterPro" id="IPR010131">
    <property type="entry name" value="MdtP/NodT-like"/>
</dbReference>
<comment type="similarity">
    <text evidence="1">Belongs to the outer membrane factor (OMF) (TC 1.B.17) family.</text>
</comment>
<protein>
    <recommendedName>
        <fullName evidence="6">Transporter</fullName>
    </recommendedName>
</protein>
<name>A0A191ZHR0_9GAMM</name>
<evidence type="ECO:0000256" key="2">
    <source>
        <dbReference type="SAM" id="Coils"/>
    </source>
</evidence>
<evidence type="ECO:0008006" key="6">
    <source>
        <dbReference type="Google" id="ProtNLM"/>
    </source>
</evidence>
<sequence>MHRATLTPMAIATALLCLPFLAGLSATTYAAAVKSTEIKPTDVQQSLSLQEAEQLAIRHDQGLDAAQTVRDANASAARAANQLPDPTVSVQLANLPLDTFSFTQSPMTMTQVSLSQMLPPGDTLAQRALVADAKTAAATANLAVKTQILRREVGRFWLTVYRDRQTLALRQQERTLYRKLLHSAETAYSVGRARPTDLVRLRVRLAELDDRIEQLRGDTAATQARLARWIGPRAEAPWPSALPEALTTLPQGDLNNQPELNALRAQLAEARAETGVARAAFKPQFGVQLGYGIRAGHQPDTLSVGVSMSLPIFTGERQTPLLVAAQKRAQARQLDLDNRAAELHAQAEALRQALASLDRRIHGYDHDILPQLRQVAKIAQNQFGSGSGEFTAVIDAEQAILQGRQQRLDLMIDRAGRLIDLRYLLENPA</sequence>
<dbReference type="Pfam" id="PF02321">
    <property type="entry name" value="OEP"/>
    <property type="match status" value="1"/>
</dbReference>
<dbReference type="Gene3D" id="1.20.1600.10">
    <property type="entry name" value="Outer membrane efflux proteins (OEP)"/>
    <property type="match status" value="1"/>
</dbReference>
<feature type="coiled-coil region" evidence="2">
    <location>
        <begin position="198"/>
        <end position="225"/>
    </location>
</feature>
<dbReference type="PANTHER" id="PTHR30203">
    <property type="entry name" value="OUTER MEMBRANE CATION EFFLUX PROTEIN"/>
    <property type="match status" value="1"/>
</dbReference>
<evidence type="ECO:0000256" key="3">
    <source>
        <dbReference type="SAM" id="SignalP"/>
    </source>
</evidence>
<dbReference type="AlphaFoldDB" id="A0A191ZHR0"/>
<proteinExistence type="inferred from homology"/>
<gene>
    <name evidence="4" type="ORF">A9404_08360</name>
</gene>
<feature type="signal peptide" evidence="3">
    <location>
        <begin position="1"/>
        <end position="30"/>
    </location>
</feature>
<keyword evidence="2" id="KW-0175">Coiled coil</keyword>
<dbReference type="GO" id="GO:0015562">
    <property type="term" value="F:efflux transmembrane transporter activity"/>
    <property type="evidence" value="ECO:0007669"/>
    <property type="project" value="InterPro"/>
</dbReference>
<dbReference type="SUPFAM" id="SSF56954">
    <property type="entry name" value="Outer membrane efflux proteins (OEP)"/>
    <property type="match status" value="1"/>
</dbReference>
<evidence type="ECO:0000256" key="1">
    <source>
        <dbReference type="ARBA" id="ARBA00007613"/>
    </source>
</evidence>
<feature type="chain" id="PRO_5008250423" description="Transporter" evidence="3">
    <location>
        <begin position="31"/>
        <end position="429"/>
    </location>
</feature>